<reference evidence="1 2" key="1">
    <citation type="journal article" date="2017" name="Gigascience">
        <title>Draft genome of the honey bee ectoparasitic mite, Tropilaelaps mercedesae, is shaped by the parasitic life history.</title>
        <authorList>
            <person name="Dong X."/>
            <person name="Armstrong S.D."/>
            <person name="Xia D."/>
            <person name="Makepeace B.L."/>
            <person name="Darby A.C."/>
            <person name="Kadowaki T."/>
        </authorList>
    </citation>
    <scope>NUCLEOTIDE SEQUENCE [LARGE SCALE GENOMIC DNA]</scope>
    <source>
        <strain evidence="1">Wuxi-XJTLU</strain>
    </source>
</reference>
<evidence type="ECO:0000313" key="1">
    <source>
        <dbReference type="EMBL" id="OQR80134.1"/>
    </source>
</evidence>
<sequence length="72" mass="7981">MASHMDNFRTFIFHSRIMDGLLARWNSKGADNNYVLATLEPNSMKTAANRTTEGEKHYSIGALLSASMSVVC</sequence>
<gene>
    <name evidence="1" type="ORF">BIW11_05261</name>
</gene>
<accession>A0A1V9Y320</accession>
<keyword evidence="2" id="KW-1185">Reference proteome</keyword>
<dbReference type="AlphaFoldDB" id="A0A1V9Y320"/>
<comment type="caution">
    <text evidence="1">The sequence shown here is derived from an EMBL/GenBank/DDBJ whole genome shotgun (WGS) entry which is preliminary data.</text>
</comment>
<organism evidence="1 2">
    <name type="scientific">Tropilaelaps mercedesae</name>
    <dbReference type="NCBI Taxonomy" id="418985"/>
    <lineage>
        <taxon>Eukaryota</taxon>
        <taxon>Metazoa</taxon>
        <taxon>Ecdysozoa</taxon>
        <taxon>Arthropoda</taxon>
        <taxon>Chelicerata</taxon>
        <taxon>Arachnida</taxon>
        <taxon>Acari</taxon>
        <taxon>Parasitiformes</taxon>
        <taxon>Mesostigmata</taxon>
        <taxon>Gamasina</taxon>
        <taxon>Dermanyssoidea</taxon>
        <taxon>Laelapidae</taxon>
        <taxon>Tropilaelaps</taxon>
    </lineage>
</organism>
<dbReference type="EMBL" id="MNPL01000305">
    <property type="protein sequence ID" value="OQR80134.1"/>
    <property type="molecule type" value="Genomic_DNA"/>
</dbReference>
<dbReference type="InParanoid" id="A0A1V9Y320"/>
<name>A0A1V9Y320_9ACAR</name>
<evidence type="ECO:0000313" key="2">
    <source>
        <dbReference type="Proteomes" id="UP000192247"/>
    </source>
</evidence>
<protein>
    <submittedName>
        <fullName evidence="1">Uncharacterized protein</fullName>
    </submittedName>
</protein>
<dbReference type="Proteomes" id="UP000192247">
    <property type="component" value="Unassembled WGS sequence"/>
</dbReference>
<proteinExistence type="predicted"/>